<dbReference type="PIR" id="T22940">
    <property type="entry name" value="T22940"/>
</dbReference>
<dbReference type="ExpressionAtlas" id="Q9XVL9">
    <property type="expression patterns" value="baseline and differential"/>
</dbReference>
<feature type="transmembrane region" description="Helical" evidence="5">
    <location>
        <begin position="12"/>
        <end position="37"/>
    </location>
</feature>
<dbReference type="EMBL" id="BX284605">
    <property type="protein sequence ID" value="CAB03151.2"/>
    <property type="molecule type" value="Genomic_DNA"/>
</dbReference>
<comment type="subcellular location">
    <subcellularLocation>
        <location evidence="1">Membrane</location>
        <topology evidence="1">Multi-pass membrane protein</topology>
    </subcellularLocation>
</comment>
<evidence type="ECO:0000256" key="2">
    <source>
        <dbReference type="ARBA" id="ARBA00022692"/>
    </source>
</evidence>
<dbReference type="PANTHER" id="PTHR23510:SF17">
    <property type="entry name" value="MFS DOMAIN-CONTAINING PROTEIN"/>
    <property type="match status" value="1"/>
</dbReference>
<accession>Q9XVL9</accession>
<dbReference type="AlphaFoldDB" id="Q9XVL9"/>
<dbReference type="PhylomeDB" id="Q9XVL9"/>
<dbReference type="FunCoup" id="Q9XVL9">
    <property type="interactions" value="6"/>
</dbReference>
<feature type="transmembrane region" description="Helical" evidence="5">
    <location>
        <begin position="272"/>
        <end position="295"/>
    </location>
</feature>
<evidence type="ECO:0000313" key="8">
    <source>
        <dbReference type="WormBase" id="F58G11.4a"/>
    </source>
</evidence>
<proteinExistence type="predicted"/>
<keyword evidence="3 5" id="KW-1133">Transmembrane helix</keyword>
<dbReference type="OrthoDB" id="370281at2759"/>
<dbReference type="InParanoid" id="Q9XVL9"/>
<sequence>MRIIIETSWDVVYLCGYFSLVVYFQYAIFTTIMYTYMTKLDPSVGPTSFGLAVTLHGIGHCLGALAAAWWTKKRYKGKKPMCVGYLLMLLSNCLFLLADHVPAETSAFYIMLCRFLGGLGMGNTSTLRTTLTAHSMSDDRAKAMSVFIGGRALGLILGPGLQLIFLFLGDTGLQLIGPLHIHSHNAAAFISIVLNISAIVALFTVYHEIERNGNSCSQRSVEDDENWPRPDKLAMFVCMLTRYCQNFTYYAIETLAPAFMMMMFNMERDSAVGTMSIIFFIAGVFALSLYSTFVFTDVARKLNIGKVNTISLIIFIIYVLTTYQWPYIPTNVVVNTDGTHGGCDYSLYSWCLGLPKTSQAFFYIGYIIAFGGCVPFINVGDATLYSKLFNPVGQALEQSLYDVSQVFARVVAPVLCTAIYASFGPQRVWELLFAQLVVVTALWIAFAHRMIPLRPKPRPVFYLE</sequence>
<dbReference type="UCSC" id="F58G11.4">
    <property type="organism name" value="c. elegans"/>
</dbReference>
<dbReference type="KEGG" id="cel:CELE_F58G11.4"/>
<dbReference type="InterPro" id="IPR036259">
    <property type="entry name" value="MFS_trans_sf"/>
</dbReference>
<feature type="transmembrane region" description="Helical" evidence="5">
    <location>
        <begin position="82"/>
        <end position="101"/>
    </location>
</feature>
<keyword evidence="2 5" id="KW-0812">Transmembrane</keyword>
<dbReference type="OMA" id="RVWELLF"/>
<dbReference type="RefSeq" id="NP_001256536.2">
    <property type="nucleotide sequence ID" value="NM_001269607.2"/>
</dbReference>
<keyword evidence="4 5" id="KW-0472">Membrane</keyword>
<dbReference type="WormBase" id="F58G11.4a">
    <property type="protein sequence ID" value="CE48087"/>
    <property type="gene ID" value="WBGene00010282"/>
</dbReference>
<organism evidence="6 7">
    <name type="scientific">Caenorhabditis elegans</name>
    <dbReference type="NCBI Taxonomy" id="6239"/>
    <lineage>
        <taxon>Eukaryota</taxon>
        <taxon>Metazoa</taxon>
        <taxon>Ecdysozoa</taxon>
        <taxon>Nematoda</taxon>
        <taxon>Chromadorea</taxon>
        <taxon>Rhabditida</taxon>
        <taxon>Rhabditina</taxon>
        <taxon>Rhabditomorpha</taxon>
        <taxon>Rhabditoidea</taxon>
        <taxon>Rhabditidae</taxon>
        <taxon>Peloderinae</taxon>
        <taxon>Caenorhabditis</taxon>
    </lineage>
</organism>
<keyword evidence="7" id="KW-1185">Reference proteome</keyword>
<dbReference type="GeneID" id="186546"/>
<feature type="transmembrane region" description="Helical" evidence="5">
    <location>
        <begin position="148"/>
        <end position="168"/>
    </location>
</feature>
<protein>
    <submittedName>
        <fullName evidence="6">MFS domain-containing protein</fullName>
    </submittedName>
</protein>
<evidence type="ECO:0000256" key="5">
    <source>
        <dbReference type="SAM" id="Phobius"/>
    </source>
</evidence>
<feature type="transmembrane region" description="Helical" evidence="5">
    <location>
        <begin position="360"/>
        <end position="385"/>
    </location>
</feature>
<reference evidence="6 7" key="1">
    <citation type="journal article" date="1998" name="Science">
        <title>Genome sequence of the nematode C. elegans: a platform for investigating biology.</title>
        <authorList>
            <consortium name="The C. elegans sequencing consortium"/>
            <person name="Sulson J.E."/>
            <person name="Waterston R."/>
        </authorList>
    </citation>
    <scope>NUCLEOTIDE SEQUENCE [LARGE SCALE GENOMIC DNA]</scope>
    <source>
        <strain evidence="6 7">Bristol N2</strain>
    </source>
</reference>
<feature type="transmembrane region" description="Helical" evidence="5">
    <location>
        <begin position="107"/>
        <end position="127"/>
    </location>
</feature>
<name>Q9XVL9_CAEEL</name>
<dbReference type="Pfam" id="PF07690">
    <property type="entry name" value="MFS_1"/>
    <property type="match status" value="1"/>
</dbReference>
<dbReference type="PaxDb" id="6239-F58G11.4a"/>
<evidence type="ECO:0000256" key="1">
    <source>
        <dbReference type="ARBA" id="ARBA00004141"/>
    </source>
</evidence>
<dbReference type="CDD" id="cd17326">
    <property type="entry name" value="MFS_MFSD8"/>
    <property type="match status" value="1"/>
</dbReference>
<evidence type="ECO:0000256" key="4">
    <source>
        <dbReference type="ARBA" id="ARBA00023136"/>
    </source>
</evidence>
<dbReference type="SUPFAM" id="SSF103473">
    <property type="entry name" value="MFS general substrate transporter"/>
    <property type="match status" value="1"/>
</dbReference>
<feature type="transmembrane region" description="Helical" evidence="5">
    <location>
        <begin position="188"/>
        <end position="209"/>
    </location>
</feature>
<dbReference type="CTD" id="186546"/>
<gene>
    <name evidence="6" type="ORF">CELE_F58G11.4</name>
    <name evidence="6 8" type="ORF">F58G11.4</name>
</gene>
<dbReference type="Proteomes" id="UP000001940">
    <property type="component" value="Chromosome V"/>
</dbReference>
<dbReference type="Gene3D" id="1.20.1250.20">
    <property type="entry name" value="MFS general substrate transporter like domains"/>
    <property type="match status" value="1"/>
</dbReference>
<dbReference type="Bgee" id="WBGene00010282">
    <property type="expression patterns" value="Expressed in adult organism and 1 other cell type or tissue"/>
</dbReference>
<dbReference type="PANTHER" id="PTHR23510">
    <property type="entry name" value="INNER MEMBRANE TRANSPORT PROTEIN YAJR"/>
    <property type="match status" value="1"/>
</dbReference>
<feature type="transmembrane region" description="Helical" evidence="5">
    <location>
        <begin position="307"/>
        <end position="325"/>
    </location>
</feature>
<dbReference type="eggNOG" id="KOG2325">
    <property type="taxonomic scope" value="Eukaryota"/>
</dbReference>
<dbReference type="AGR" id="WB:WBGene00010282"/>
<feature type="transmembrane region" description="Helical" evidence="5">
    <location>
        <begin position="429"/>
        <end position="448"/>
    </location>
</feature>
<evidence type="ECO:0000256" key="3">
    <source>
        <dbReference type="ARBA" id="ARBA00022989"/>
    </source>
</evidence>
<dbReference type="InterPro" id="IPR051068">
    <property type="entry name" value="MFS_Domain-Containing_Protein"/>
</dbReference>
<dbReference type="GO" id="GO:0022857">
    <property type="term" value="F:transmembrane transporter activity"/>
    <property type="evidence" value="ECO:0000318"/>
    <property type="project" value="GO_Central"/>
</dbReference>
<dbReference type="InterPro" id="IPR011701">
    <property type="entry name" value="MFS"/>
</dbReference>
<dbReference type="GO" id="GO:0005765">
    <property type="term" value="C:lysosomal membrane"/>
    <property type="evidence" value="ECO:0000318"/>
    <property type="project" value="GO_Central"/>
</dbReference>
<feature type="transmembrane region" description="Helical" evidence="5">
    <location>
        <begin position="247"/>
        <end position="266"/>
    </location>
</feature>
<feature type="transmembrane region" description="Helical" evidence="5">
    <location>
        <begin position="49"/>
        <end position="70"/>
    </location>
</feature>
<evidence type="ECO:0000313" key="6">
    <source>
        <dbReference type="EMBL" id="CAB03151.2"/>
    </source>
</evidence>
<evidence type="ECO:0000313" key="7">
    <source>
        <dbReference type="Proteomes" id="UP000001940"/>
    </source>
</evidence>